<keyword evidence="1" id="KW-0812">Transmembrane</keyword>
<evidence type="ECO:0000313" key="3">
    <source>
        <dbReference type="Proteomes" id="UP001500957"/>
    </source>
</evidence>
<reference evidence="2 3" key="1">
    <citation type="journal article" date="2019" name="Int. J. Syst. Evol. Microbiol.">
        <title>The Global Catalogue of Microorganisms (GCM) 10K type strain sequencing project: providing services to taxonomists for standard genome sequencing and annotation.</title>
        <authorList>
            <consortium name="The Broad Institute Genomics Platform"/>
            <consortium name="The Broad Institute Genome Sequencing Center for Infectious Disease"/>
            <person name="Wu L."/>
            <person name="Ma J."/>
        </authorList>
    </citation>
    <scope>NUCLEOTIDE SEQUENCE [LARGE SCALE GENOMIC DNA]</scope>
    <source>
        <strain evidence="2 3">JCM 10671</strain>
    </source>
</reference>
<dbReference type="Proteomes" id="UP001500957">
    <property type="component" value="Unassembled WGS sequence"/>
</dbReference>
<keyword evidence="3" id="KW-1185">Reference proteome</keyword>
<feature type="transmembrane region" description="Helical" evidence="1">
    <location>
        <begin position="46"/>
        <end position="68"/>
    </location>
</feature>
<protein>
    <submittedName>
        <fullName evidence="2">Uncharacterized protein</fullName>
    </submittedName>
</protein>
<dbReference type="EMBL" id="BAAAHE010000049">
    <property type="protein sequence ID" value="GAA0636032.1"/>
    <property type="molecule type" value="Genomic_DNA"/>
</dbReference>
<keyword evidence="1" id="KW-1133">Transmembrane helix</keyword>
<evidence type="ECO:0000256" key="1">
    <source>
        <dbReference type="SAM" id="Phobius"/>
    </source>
</evidence>
<proteinExistence type="predicted"/>
<gene>
    <name evidence="2" type="ORF">GCM10009547_45310</name>
</gene>
<sequence>MALLTWARTQWDRSLAIGALIVGLISLLIGWIGVSSTPYVSKQLPYIVSGGLLGVCLVGAAAAIWISADLRDEWRELRGLRLMLREEFESPRLENGFIAAPAVSTSVDAAVELSKQH</sequence>
<comment type="caution">
    <text evidence="2">The sequence shown here is derived from an EMBL/GenBank/DDBJ whole genome shotgun (WGS) entry which is preliminary data.</text>
</comment>
<organism evidence="2 3">
    <name type="scientific">Sporichthya brevicatena</name>
    <dbReference type="NCBI Taxonomy" id="171442"/>
    <lineage>
        <taxon>Bacteria</taxon>
        <taxon>Bacillati</taxon>
        <taxon>Actinomycetota</taxon>
        <taxon>Actinomycetes</taxon>
        <taxon>Sporichthyales</taxon>
        <taxon>Sporichthyaceae</taxon>
        <taxon>Sporichthya</taxon>
    </lineage>
</organism>
<evidence type="ECO:0000313" key="2">
    <source>
        <dbReference type="EMBL" id="GAA0636032.1"/>
    </source>
</evidence>
<accession>A0ABN1HAV4</accession>
<feature type="transmembrane region" description="Helical" evidence="1">
    <location>
        <begin position="15"/>
        <end position="34"/>
    </location>
</feature>
<dbReference type="RefSeq" id="WP_344609109.1">
    <property type="nucleotide sequence ID" value="NZ_BAAAHE010000049.1"/>
</dbReference>
<keyword evidence="1" id="KW-0472">Membrane</keyword>
<name>A0ABN1HAV4_9ACTN</name>